<dbReference type="AlphaFoldDB" id="A0A426TQI3"/>
<sequence length="83" mass="9031">MAGSYNRAQILSALAATDPAYSFYLDLQSGEVVKVPDAEQSPEAEALRNQVMEGYGDRYRYIPGGNPSPSDADVQTWMEAEGL</sequence>
<proteinExistence type="predicted"/>
<reference evidence="1 2" key="1">
    <citation type="submission" date="2018-12" db="EMBL/GenBank/DDBJ databases">
        <title>Genome Sequence of Candidatus Viridilinea halotolerans isolated from saline sulfide-rich spring.</title>
        <authorList>
            <person name="Grouzdev D.S."/>
            <person name="Burganskaya E.I."/>
            <person name="Krutkina M.S."/>
            <person name="Sukhacheva M.V."/>
            <person name="Gorlenko V.M."/>
        </authorList>
    </citation>
    <scope>NUCLEOTIDE SEQUENCE [LARGE SCALE GENOMIC DNA]</scope>
    <source>
        <strain evidence="1">Chok-6</strain>
    </source>
</reference>
<evidence type="ECO:0000313" key="1">
    <source>
        <dbReference type="EMBL" id="RRR65502.1"/>
    </source>
</evidence>
<organism evidence="1 2">
    <name type="scientific">Candidatus Viridilinea halotolerans</name>
    <dbReference type="NCBI Taxonomy" id="2491704"/>
    <lineage>
        <taxon>Bacteria</taxon>
        <taxon>Bacillati</taxon>
        <taxon>Chloroflexota</taxon>
        <taxon>Chloroflexia</taxon>
        <taxon>Chloroflexales</taxon>
        <taxon>Chloroflexineae</taxon>
        <taxon>Oscillochloridaceae</taxon>
        <taxon>Candidatus Viridilinea</taxon>
    </lineage>
</organism>
<protein>
    <submittedName>
        <fullName evidence="1">Uncharacterized protein</fullName>
    </submittedName>
</protein>
<name>A0A426TQI3_9CHLR</name>
<gene>
    <name evidence="1" type="ORF">EI684_22940</name>
</gene>
<comment type="caution">
    <text evidence="1">The sequence shown here is derived from an EMBL/GenBank/DDBJ whole genome shotgun (WGS) entry which is preliminary data.</text>
</comment>
<dbReference type="Proteomes" id="UP000280307">
    <property type="component" value="Unassembled WGS sequence"/>
</dbReference>
<accession>A0A426TQI3</accession>
<evidence type="ECO:0000313" key="2">
    <source>
        <dbReference type="Proteomes" id="UP000280307"/>
    </source>
</evidence>
<dbReference type="EMBL" id="RSAS01000945">
    <property type="protein sequence ID" value="RRR65502.1"/>
    <property type="molecule type" value="Genomic_DNA"/>
</dbReference>